<dbReference type="PANTHER" id="PTHR12592:SF0">
    <property type="entry name" value="ATP-DEPENDENT (S)-NAD(P)H-HYDRATE DEHYDRATASE"/>
    <property type="match status" value="1"/>
</dbReference>
<evidence type="ECO:0000259" key="21">
    <source>
        <dbReference type="PROSITE" id="PS51385"/>
    </source>
</evidence>
<dbReference type="PIRSF" id="PIRSF017184">
    <property type="entry name" value="Nnr"/>
    <property type="match status" value="1"/>
</dbReference>
<evidence type="ECO:0000256" key="11">
    <source>
        <dbReference type="ARBA" id="ARBA00023235"/>
    </source>
</evidence>
<comment type="similarity">
    <text evidence="3 19">In the N-terminal section; belongs to the NnrE/AIBP family.</text>
</comment>
<dbReference type="InterPro" id="IPR004443">
    <property type="entry name" value="YjeF_N_dom"/>
</dbReference>
<comment type="function">
    <text evidence="14 19">Bifunctional enzyme that catalyzes the epimerization of the S- and R-forms of NAD(P)HX and the dehydration of the S-form of NAD(P)HX at the expense of ADP, which is converted to AMP. This allows the repair of both epimers of NAD(P)HX, a damaged form of NAD(P)H that is a result of enzymatic or heat-dependent hydration.</text>
</comment>
<gene>
    <name evidence="17" type="primary">nnrD</name>
    <name evidence="18" type="synonym">nnrE</name>
    <name evidence="22" type="ORF">KDA27_00875</name>
</gene>
<dbReference type="Pfam" id="PF01256">
    <property type="entry name" value="Carb_kinase"/>
    <property type="match status" value="1"/>
</dbReference>
<dbReference type="AlphaFoldDB" id="A0A956SBE8"/>
<evidence type="ECO:0000256" key="13">
    <source>
        <dbReference type="ARBA" id="ARBA00023268"/>
    </source>
</evidence>
<keyword evidence="13" id="KW-0511">Multifunctional enzyme</keyword>
<feature type="binding site" evidence="18">
    <location>
        <begin position="172"/>
        <end position="178"/>
    </location>
    <ligand>
        <name>(6S)-NADPHX</name>
        <dbReference type="ChEBI" id="CHEBI:64076"/>
    </ligand>
</feature>
<accession>A0A956SBE8</accession>
<dbReference type="Pfam" id="PF03853">
    <property type="entry name" value="YjeF_N"/>
    <property type="match status" value="1"/>
</dbReference>
<feature type="binding site" evidence="17">
    <location>
        <position position="503"/>
    </location>
    <ligand>
        <name>(6S)-NADPHX</name>
        <dbReference type="ChEBI" id="CHEBI:64076"/>
    </ligand>
</feature>
<evidence type="ECO:0000256" key="19">
    <source>
        <dbReference type="PIRNR" id="PIRNR017184"/>
    </source>
</evidence>
<comment type="catalytic activity">
    <reaction evidence="15 17 19">
        <text>(6S)-NADHX + ADP = AMP + phosphate + NADH + H(+)</text>
        <dbReference type="Rhea" id="RHEA:32223"/>
        <dbReference type="ChEBI" id="CHEBI:15378"/>
        <dbReference type="ChEBI" id="CHEBI:43474"/>
        <dbReference type="ChEBI" id="CHEBI:57945"/>
        <dbReference type="ChEBI" id="CHEBI:64074"/>
        <dbReference type="ChEBI" id="CHEBI:456215"/>
        <dbReference type="ChEBI" id="CHEBI:456216"/>
        <dbReference type="EC" id="4.2.1.136"/>
    </reaction>
</comment>
<dbReference type="InterPro" id="IPR017953">
    <property type="entry name" value="Carbohydrate_kinase_pred_CS"/>
</dbReference>
<dbReference type="Gene3D" id="3.40.1190.20">
    <property type="match status" value="1"/>
</dbReference>
<name>A0A956SBE8_UNCEI</name>
<dbReference type="PROSITE" id="PS01050">
    <property type="entry name" value="YJEF_C_2"/>
    <property type="match status" value="1"/>
</dbReference>
<comment type="caution">
    <text evidence="18">Lacks conserved residue(s) required for the propagation of feature annotation.</text>
</comment>
<evidence type="ECO:0000256" key="16">
    <source>
        <dbReference type="ARBA" id="ARBA00049209"/>
    </source>
</evidence>
<dbReference type="Proteomes" id="UP000739538">
    <property type="component" value="Unassembled WGS sequence"/>
</dbReference>
<keyword evidence="12 17" id="KW-0456">Lyase</keyword>
<evidence type="ECO:0000313" key="22">
    <source>
        <dbReference type="EMBL" id="MCA9754325.1"/>
    </source>
</evidence>
<comment type="catalytic activity">
    <reaction evidence="2 18 19">
        <text>(6R)-NADPHX = (6S)-NADPHX</text>
        <dbReference type="Rhea" id="RHEA:32227"/>
        <dbReference type="ChEBI" id="CHEBI:64076"/>
        <dbReference type="ChEBI" id="CHEBI:64077"/>
        <dbReference type="EC" id="5.1.99.6"/>
    </reaction>
</comment>
<dbReference type="SUPFAM" id="SSF53613">
    <property type="entry name" value="Ribokinase-like"/>
    <property type="match status" value="1"/>
</dbReference>
<feature type="binding site" evidence="17">
    <location>
        <position position="304"/>
    </location>
    <ligand>
        <name>(6S)-NADPHX</name>
        <dbReference type="ChEBI" id="CHEBI:64076"/>
    </ligand>
</feature>
<evidence type="ECO:0000256" key="8">
    <source>
        <dbReference type="ARBA" id="ARBA00022857"/>
    </source>
</evidence>
<dbReference type="NCBIfam" id="TIGR00196">
    <property type="entry name" value="yjeF_cterm"/>
    <property type="match status" value="1"/>
</dbReference>
<dbReference type="EC" id="5.1.99.6" evidence="19"/>
<evidence type="ECO:0000313" key="23">
    <source>
        <dbReference type="Proteomes" id="UP000739538"/>
    </source>
</evidence>
<evidence type="ECO:0000256" key="5">
    <source>
        <dbReference type="ARBA" id="ARBA00022723"/>
    </source>
</evidence>
<evidence type="ECO:0000256" key="7">
    <source>
        <dbReference type="ARBA" id="ARBA00022840"/>
    </source>
</evidence>
<dbReference type="InterPro" id="IPR000631">
    <property type="entry name" value="CARKD"/>
</dbReference>
<comment type="cofactor">
    <cofactor evidence="18 19">
        <name>K(+)</name>
        <dbReference type="ChEBI" id="CHEBI:29103"/>
    </cofactor>
    <text evidence="18 19">Binds 1 potassium ion per subunit.</text>
</comment>
<keyword evidence="6 17" id="KW-0547">Nucleotide-binding</keyword>
<dbReference type="HAMAP" id="MF_01965">
    <property type="entry name" value="NADHX_dehydratase"/>
    <property type="match status" value="1"/>
</dbReference>
<evidence type="ECO:0000256" key="17">
    <source>
        <dbReference type="HAMAP-Rule" id="MF_01965"/>
    </source>
</evidence>
<keyword evidence="5 18" id="KW-0479">Metal-binding</keyword>
<proteinExistence type="inferred from homology"/>
<comment type="similarity">
    <text evidence="4 19">In the C-terminal section; belongs to the NnrD/CARKD family.</text>
</comment>
<dbReference type="SUPFAM" id="SSF64153">
    <property type="entry name" value="YjeF N-terminal domain-like"/>
    <property type="match status" value="1"/>
</dbReference>
<dbReference type="CDD" id="cd01171">
    <property type="entry name" value="YXKO-related"/>
    <property type="match status" value="1"/>
</dbReference>
<feature type="binding site" evidence="18">
    <location>
        <position position="201"/>
    </location>
    <ligand>
        <name>(6S)-NADPHX</name>
        <dbReference type="ChEBI" id="CHEBI:64076"/>
    </ligand>
</feature>
<feature type="binding site" evidence="18">
    <location>
        <position position="204"/>
    </location>
    <ligand>
        <name>K(+)</name>
        <dbReference type="ChEBI" id="CHEBI:29103"/>
    </ligand>
</feature>
<dbReference type="HAMAP" id="MF_01966">
    <property type="entry name" value="NADHX_epimerase"/>
    <property type="match status" value="1"/>
</dbReference>
<comment type="function">
    <text evidence="17">Catalyzes the dehydration of the S-form of NAD(P)HX at the expense of ADP, which is converted to AMP. Together with NAD(P)HX epimerase, which catalyzes the epimerization of the S- and R-forms, the enzyme allows the repair of both epimers of NAD(P)HX, a damaged form of NAD(P)H that is a result of enzymatic or heat-dependent hydration.</text>
</comment>
<comment type="catalytic activity">
    <reaction evidence="16 17 19">
        <text>(6S)-NADPHX + ADP = AMP + phosphate + NADPH + H(+)</text>
        <dbReference type="Rhea" id="RHEA:32235"/>
        <dbReference type="ChEBI" id="CHEBI:15378"/>
        <dbReference type="ChEBI" id="CHEBI:43474"/>
        <dbReference type="ChEBI" id="CHEBI:57783"/>
        <dbReference type="ChEBI" id="CHEBI:64076"/>
        <dbReference type="ChEBI" id="CHEBI:456215"/>
        <dbReference type="ChEBI" id="CHEBI:456216"/>
        <dbReference type="EC" id="4.2.1.136"/>
    </reaction>
</comment>
<feature type="binding site" evidence="17">
    <location>
        <position position="375"/>
    </location>
    <ligand>
        <name>(6S)-NADPHX</name>
        <dbReference type="ChEBI" id="CHEBI:64076"/>
    </ligand>
</feature>
<comment type="cofactor">
    <cofactor evidence="17">
        <name>Mg(2+)</name>
        <dbReference type="ChEBI" id="CHEBI:18420"/>
    </cofactor>
</comment>
<reference evidence="22" key="1">
    <citation type="submission" date="2020-04" db="EMBL/GenBank/DDBJ databases">
        <authorList>
            <person name="Zhang T."/>
        </authorList>
    </citation>
    <scope>NUCLEOTIDE SEQUENCE</scope>
    <source>
        <strain evidence="22">HKST-UBA02</strain>
    </source>
</reference>
<keyword evidence="11 18" id="KW-0413">Isomerase</keyword>
<dbReference type="EC" id="4.2.1.136" evidence="19"/>
<keyword evidence="7 17" id="KW-0067">ATP-binding</keyword>
<protein>
    <recommendedName>
        <fullName evidence="19">Bifunctional NAD(P)H-hydrate repair enzyme</fullName>
    </recommendedName>
    <alternativeName>
        <fullName evidence="19">Nicotinamide nucleotide repair protein</fullName>
    </alternativeName>
    <domain>
        <recommendedName>
            <fullName evidence="19">ADP-dependent (S)-NAD(P)H-hydrate dehydratase</fullName>
            <ecNumber evidence="19">4.2.1.136</ecNumber>
        </recommendedName>
        <alternativeName>
            <fullName evidence="19">ADP-dependent NAD(P)HX dehydratase</fullName>
        </alternativeName>
    </domain>
    <domain>
        <recommendedName>
            <fullName evidence="19">NAD(P)H-hydrate epimerase</fullName>
            <ecNumber evidence="19">5.1.99.6</ecNumber>
        </recommendedName>
    </domain>
</protein>
<evidence type="ECO:0000256" key="14">
    <source>
        <dbReference type="ARBA" id="ARBA00025153"/>
    </source>
</evidence>
<evidence type="ECO:0000256" key="15">
    <source>
        <dbReference type="ARBA" id="ARBA00048238"/>
    </source>
</evidence>
<dbReference type="InterPro" id="IPR029056">
    <property type="entry name" value="Ribokinase-like"/>
</dbReference>
<evidence type="ECO:0000259" key="20">
    <source>
        <dbReference type="PROSITE" id="PS51383"/>
    </source>
</evidence>
<dbReference type="PROSITE" id="PS51385">
    <property type="entry name" value="YJEF_N"/>
    <property type="match status" value="1"/>
</dbReference>
<evidence type="ECO:0000256" key="1">
    <source>
        <dbReference type="ARBA" id="ARBA00000013"/>
    </source>
</evidence>
<reference evidence="22" key="2">
    <citation type="journal article" date="2021" name="Microbiome">
        <title>Successional dynamics and alternative stable states in a saline activated sludge microbial community over 9 years.</title>
        <authorList>
            <person name="Wang Y."/>
            <person name="Ye J."/>
            <person name="Ju F."/>
            <person name="Liu L."/>
            <person name="Boyd J.A."/>
            <person name="Deng Y."/>
            <person name="Parks D.H."/>
            <person name="Jiang X."/>
            <person name="Yin X."/>
            <person name="Woodcroft B.J."/>
            <person name="Tyson G.W."/>
            <person name="Hugenholtz P."/>
            <person name="Polz M.F."/>
            <person name="Zhang T."/>
        </authorList>
    </citation>
    <scope>NUCLEOTIDE SEQUENCE</scope>
    <source>
        <strain evidence="22">HKST-UBA02</strain>
    </source>
</reference>
<dbReference type="GO" id="GO:0052856">
    <property type="term" value="F:NAD(P)HX epimerase activity"/>
    <property type="evidence" value="ECO:0007669"/>
    <property type="project" value="UniProtKB-UniRule"/>
</dbReference>
<evidence type="ECO:0000256" key="18">
    <source>
        <dbReference type="HAMAP-Rule" id="MF_01966"/>
    </source>
</evidence>
<evidence type="ECO:0000256" key="3">
    <source>
        <dbReference type="ARBA" id="ARBA00006001"/>
    </source>
</evidence>
<feature type="binding site" evidence="18">
    <location>
        <begin position="98"/>
        <end position="102"/>
    </location>
    <ligand>
        <name>(6S)-NADPHX</name>
        <dbReference type="ChEBI" id="CHEBI:64076"/>
    </ligand>
</feature>
<dbReference type="GO" id="GO:0046872">
    <property type="term" value="F:metal ion binding"/>
    <property type="evidence" value="ECO:0007669"/>
    <property type="project" value="UniProtKB-UniRule"/>
</dbReference>
<dbReference type="PROSITE" id="PS51383">
    <property type="entry name" value="YJEF_C_3"/>
    <property type="match status" value="1"/>
</dbReference>
<dbReference type="GO" id="GO:0005524">
    <property type="term" value="F:ATP binding"/>
    <property type="evidence" value="ECO:0007669"/>
    <property type="project" value="UniProtKB-UniRule"/>
</dbReference>
<keyword evidence="8 17" id="KW-0521">NADP</keyword>
<dbReference type="InterPro" id="IPR036652">
    <property type="entry name" value="YjeF_N_dom_sf"/>
</dbReference>
<feature type="binding site" evidence="18">
    <location>
        <position position="168"/>
    </location>
    <ligand>
        <name>K(+)</name>
        <dbReference type="ChEBI" id="CHEBI:29103"/>
    </ligand>
</feature>
<evidence type="ECO:0000256" key="12">
    <source>
        <dbReference type="ARBA" id="ARBA00023239"/>
    </source>
</evidence>
<dbReference type="GO" id="GO:0052855">
    <property type="term" value="F:ADP-dependent NAD(P)H-hydrate dehydratase activity"/>
    <property type="evidence" value="ECO:0007669"/>
    <property type="project" value="UniProtKB-UniRule"/>
</dbReference>
<evidence type="ECO:0000256" key="4">
    <source>
        <dbReference type="ARBA" id="ARBA00009524"/>
    </source>
</evidence>
<dbReference type="InterPro" id="IPR030677">
    <property type="entry name" value="Nnr"/>
</dbReference>
<organism evidence="22 23">
    <name type="scientific">Eiseniibacteriota bacterium</name>
    <dbReference type="NCBI Taxonomy" id="2212470"/>
    <lineage>
        <taxon>Bacteria</taxon>
        <taxon>Candidatus Eiseniibacteriota</taxon>
    </lineage>
</organism>
<feature type="binding site" evidence="17">
    <location>
        <begin position="473"/>
        <end position="477"/>
    </location>
    <ligand>
        <name>AMP</name>
        <dbReference type="ChEBI" id="CHEBI:456215"/>
    </ligand>
</feature>
<comment type="similarity">
    <text evidence="17">Belongs to the NnrD/CARKD family.</text>
</comment>
<keyword evidence="10 17" id="KW-0520">NAD</keyword>
<feature type="domain" description="YjeF C-terminal" evidence="20">
    <location>
        <begin position="269"/>
        <end position="561"/>
    </location>
</feature>
<dbReference type="GO" id="GO:0110051">
    <property type="term" value="P:metabolite repair"/>
    <property type="evidence" value="ECO:0007669"/>
    <property type="project" value="TreeGrafter"/>
</dbReference>
<feature type="binding site" evidence="17">
    <location>
        <position position="502"/>
    </location>
    <ligand>
        <name>AMP</name>
        <dbReference type="ChEBI" id="CHEBI:456215"/>
    </ligand>
</feature>
<comment type="subunit">
    <text evidence="17">Homotetramer.</text>
</comment>
<dbReference type="Gene3D" id="3.40.50.10260">
    <property type="entry name" value="YjeF N-terminal domain"/>
    <property type="match status" value="1"/>
</dbReference>
<comment type="caution">
    <text evidence="22">The sequence shown here is derived from an EMBL/GenBank/DDBJ whole genome shotgun (WGS) entry which is preliminary data.</text>
</comment>
<feature type="binding site" evidence="17">
    <location>
        <position position="436"/>
    </location>
    <ligand>
        <name>(6S)-NADPHX</name>
        <dbReference type="ChEBI" id="CHEBI:64076"/>
    </ligand>
</feature>
<dbReference type="GO" id="GO:0046496">
    <property type="term" value="P:nicotinamide nucleotide metabolic process"/>
    <property type="evidence" value="ECO:0007669"/>
    <property type="project" value="UniProtKB-UniRule"/>
</dbReference>
<comment type="catalytic activity">
    <reaction evidence="1 18 19">
        <text>(6R)-NADHX = (6S)-NADHX</text>
        <dbReference type="Rhea" id="RHEA:32215"/>
        <dbReference type="ChEBI" id="CHEBI:64074"/>
        <dbReference type="ChEBI" id="CHEBI:64075"/>
        <dbReference type="EC" id="5.1.99.6"/>
    </reaction>
</comment>
<evidence type="ECO:0000256" key="10">
    <source>
        <dbReference type="ARBA" id="ARBA00023027"/>
    </source>
</evidence>
<evidence type="ECO:0000256" key="9">
    <source>
        <dbReference type="ARBA" id="ARBA00022958"/>
    </source>
</evidence>
<comment type="similarity">
    <text evidence="18">Belongs to the NnrE/AIBP family.</text>
</comment>
<feature type="domain" description="YjeF N-terminal" evidence="21">
    <location>
        <begin position="9"/>
        <end position="259"/>
    </location>
</feature>
<dbReference type="EMBL" id="JAGQHS010000002">
    <property type="protein sequence ID" value="MCA9754325.1"/>
    <property type="molecule type" value="Genomic_DNA"/>
</dbReference>
<feature type="binding site" evidence="18">
    <location>
        <position position="99"/>
    </location>
    <ligand>
        <name>K(+)</name>
        <dbReference type="ChEBI" id="CHEBI:29103"/>
    </ligand>
</feature>
<dbReference type="PANTHER" id="PTHR12592">
    <property type="entry name" value="ATP-DEPENDENT (S)-NAD(P)H-HYDRATE DEHYDRATASE FAMILY MEMBER"/>
    <property type="match status" value="1"/>
</dbReference>
<keyword evidence="9 18" id="KW-0630">Potassium</keyword>
<sequence length="575" mass="60547">MKLVSQSQMREMDRRTIEGGRPGLDLMEVAGRGICRSLLARVFGAPVPAPALAPGLVPAPAPVPVPARGQAPGPCRSGRTSRRLDAELPVWILCGKGNNGGDGLVLARLMRERGLWPRVLLACAPEELTGDAAAQLPLAHASGVLIERPGAREWAAFSRLGPDAVVVDALLGTGLTGPPRGALAEWTQRIGESRARILAIDIPSGLSGDDPSVPWEVPVRADWTVTMGLPKRSFPFSPMRERTGPVDMVDLGFSEEVIQSVGWDAEIPEPCDLAEWLPGPGSRSHKGRWGRLVVVGGSPGLSGAPILASRAALRVGAGLVRTCLPRGLTGVFDGALLEAMSEALPEGEDGQLLARGAEDVVSRYGTWDALVLGPGLGRYPETERFVMKLLGSWRGPLLLDADALFALAEWGADSWVPRARDVRAGGEPGGLVLTPHYGEMARLTGRPTEEWSGDPIGTAKAWAERWGVTLVLKGAPTVTAAPDGRAWVNPSGHYGLGTGGSGDVLSGVIGALLAQGMDGPRAAVLGCYLHGRAAELGSRGAKRSLLPTDVIETLPEAVASAESAELPEGWRWRWV</sequence>
<evidence type="ECO:0000256" key="2">
    <source>
        <dbReference type="ARBA" id="ARBA00000909"/>
    </source>
</evidence>
<evidence type="ECO:0000256" key="6">
    <source>
        <dbReference type="ARBA" id="ARBA00022741"/>
    </source>
</evidence>
<comment type="function">
    <text evidence="18">Catalyzes the epimerization of the S- and R-forms of NAD(P)HX, a damaged form of NAD(P)H that is a result of enzymatic or heat-dependent hydration. This is a prerequisite for the S-specific NAD(P)H-hydrate dehydratase to allow the repair of both epimers of NAD(P)HX.</text>
</comment>